<dbReference type="EMBL" id="CAJRST010005557">
    <property type="protein sequence ID" value="CAG5891949.1"/>
    <property type="molecule type" value="Genomic_DNA"/>
</dbReference>
<dbReference type="SMART" id="SM00547">
    <property type="entry name" value="ZnF_RBZ"/>
    <property type="match status" value="3"/>
</dbReference>
<evidence type="ECO:0000256" key="5">
    <source>
        <dbReference type="ARBA" id="ARBA00022723"/>
    </source>
</evidence>
<sequence>MCVNRFQSTLSSSTLLSSSHLGDSPFYPGKTTYGGAAAVRSSRTRPGTPYQVTYQHWPANVPTSKTASLPQLWSPEMDRTNSGPQPSQAGLKKPSFNLSVFGTSSNVSIIHKRVAVNSLLGLSGPLWASLMDSALPPVQKLVVPSVASFSSNRAVSFRPTLTPGGPGRALDRPPREKTVSSGDHRPTLGDSIGPTRQSPQLPEASPGPSQSTTGFGGPAYPLSSTPAISLSSGGGKIKRERSSMRPSKRAEEDERDLGRLRGVVVIVLWAAGIKARPGPPGVRVGRKDTARLEEKEATEGTTSFCTGGRAESIWGSEKDPPKASTPPSAPFTFSSPIVKATAHSPPSYSPSTGFTFSAPVAKLGPSLSNGKLSAPTAAPGFSSAAPLTAPGPDSAPPALLPPPSLPSPAGGFGGLLKPSSDWSCDVCLVSNKQSDAKCPEGSWDCDTCLVRNKMEAVKCVACETAKPGTGLKPSLTFPSAFSAVKTVSAPTAPVSTGFAGFGDKFKKPEGAWESAAEVSSSAPAFGLGDKFKKPEGAWDCDVCLVQNKAADLQCPSVLPLAPPGPQDRPRLAPLLREDLSLAHRTVLLLDLEASSSAPPIRSGFKFGVPSGNASSEPTSKDTTSSSGFKFGGSSEGFKFGTSSDDKKSEQPTDNSGFKFGASGGIVFGTGSSTSTETNSSKGGFTFGLSKPEEKPSESVSSSSSSVRFNSPSPSQEKTENALSSNEGVSSNPKPNPKGSVFSRLGEPIPSPGTLKEPATPVFSFGKPEKKEEKKEAGAVGAPPPAPSGFLFGGSGKEADAPPPPAFAFGKPAEKSEAPPAAFSFGQSAAGGRPFPSWPITRPPPPRPPPPPPRRPACVGQRTAAALQRPPVGPPPPRPPPAQAPPSSFVFGQPSSSSSSDAPAKTFVFGQTQDSQPSAPPTAAPPFIFGAPPAGAPPASTTTAAPSFAFGATAPPAASSAAPSAAPSPFVFSPAPSGGFQTPSFGSTFGSPFTATASPSPAFGAKPNAAAPVFAQQTNSTPVFGAASSTPGGGFQFGGAGGFGASSPAPSGVFTFGAGSAKSFAASPAGPPQAIAGRKIKTAVRRRK</sequence>
<feature type="compositionally biased region" description="Low complexity" evidence="21">
    <location>
        <begin position="668"/>
        <end position="683"/>
    </location>
</feature>
<evidence type="ECO:0000256" key="11">
    <source>
        <dbReference type="ARBA" id="ARBA00023010"/>
    </source>
</evidence>
<dbReference type="FunFam" id="4.10.1060.10:FF:000001">
    <property type="entry name" value="Nuclear pore complex protein Nup153"/>
    <property type="match status" value="1"/>
</dbReference>
<protein>
    <recommendedName>
        <fullName evidence="17">Nuclear pore complex protein Nup153</fullName>
    </recommendedName>
    <alternativeName>
        <fullName evidence="19">153 kDa nucleoporin</fullName>
    </alternativeName>
    <alternativeName>
        <fullName evidence="18">Nucleoporin Nup153</fullName>
    </alternativeName>
</protein>
<dbReference type="InterPro" id="IPR036443">
    <property type="entry name" value="Znf_RanBP2_sf"/>
</dbReference>
<evidence type="ECO:0000256" key="14">
    <source>
        <dbReference type="ARBA" id="ARBA00023136"/>
    </source>
</evidence>
<evidence type="ECO:0000256" key="12">
    <source>
        <dbReference type="ARBA" id="ARBA00023125"/>
    </source>
</evidence>
<feature type="region of interest" description="Disordered" evidence="21">
    <location>
        <begin position="608"/>
        <end position="990"/>
    </location>
</feature>
<keyword evidence="15" id="KW-0539">Nucleus</keyword>
<feature type="compositionally biased region" description="Pro residues" evidence="21">
    <location>
        <begin position="870"/>
        <end position="883"/>
    </location>
</feature>
<name>A0A8S4ATW6_9TELE</name>
<feature type="region of interest" description="Disordered" evidence="21">
    <location>
        <begin position="383"/>
        <end position="412"/>
    </location>
</feature>
<evidence type="ECO:0000256" key="10">
    <source>
        <dbReference type="ARBA" id="ARBA00022927"/>
    </source>
</evidence>
<feature type="compositionally biased region" description="Basic and acidic residues" evidence="21">
    <location>
        <begin position="240"/>
        <end position="255"/>
    </location>
</feature>
<comment type="cofactor">
    <cofactor evidence="1">
        <name>Zn(2+)</name>
        <dbReference type="ChEBI" id="CHEBI:29105"/>
    </cofactor>
</comment>
<feature type="compositionally biased region" description="Polar residues" evidence="21">
    <location>
        <begin position="720"/>
        <end position="732"/>
    </location>
</feature>
<evidence type="ECO:0000256" key="21">
    <source>
        <dbReference type="SAM" id="MobiDB-lite"/>
    </source>
</evidence>
<comment type="caution">
    <text evidence="23">The sequence shown here is derived from an EMBL/GenBank/DDBJ whole genome shotgun (WGS) entry which is preliminary data.</text>
</comment>
<dbReference type="InterPro" id="IPR001876">
    <property type="entry name" value="Znf_RanBP2"/>
</dbReference>
<dbReference type="Proteomes" id="UP000677803">
    <property type="component" value="Unassembled WGS sequence"/>
</dbReference>
<dbReference type="GO" id="GO:0008270">
    <property type="term" value="F:zinc ion binding"/>
    <property type="evidence" value="ECO:0007669"/>
    <property type="project" value="UniProtKB-KW"/>
</dbReference>
<evidence type="ECO:0000256" key="17">
    <source>
        <dbReference type="ARBA" id="ARBA00068609"/>
    </source>
</evidence>
<evidence type="ECO:0000256" key="9">
    <source>
        <dbReference type="ARBA" id="ARBA00022833"/>
    </source>
</evidence>
<feature type="compositionally biased region" description="Basic residues" evidence="21">
    <location>
        <begin position="1077"/>
        <end position="1087"/>
    </location>
</feature>
<accession>A0A8S4ATW6</accession>
<dbReference type="InterPro" id="IPR013913">
    <property type="entry name" value="Nup153_N"/>
</dbReference>
<keyword evidence="9" id="KW-0862">Zinc</keyword>
<evidence type="ECO:0000256" key="20">
    <source>
        <dbReference type="PROSITE-ProRule" id="PRU00322"/>
    </source>
</evidence>
<keyword evidence="11" id="KW-0811">Translocation</keyword>
<evidence type="ECO:0000256" key="6">
    <source>
        <dbReference type="ARBA" id="ARBA00022737"/>
    </source>
</evidence>
<dbReference type="GO" id="GO:0006405">
    <property type="term" value="P:RNA export from nucleus"/>
    <property type="evidence" value="ECO:0007669"/>
    <property type="project" value="TreeGrafter"/>
</dbReference>
<dbReference type="GO" id="GO:0008139">
    <property type="term" value="F:nuclear localization sequence binding"/>
    <property type="evidence" value="ECO:0007669"/>
    <property type="project" value="TreeGrafter"/>
</dbReference>
<keyword evidence="24" id="KW-1185">Reference proteome</keyword>
<keyword evidence="4" id="KW-0813">Transport</keyword>
<gene>
    <name evidence="23" type="ORF">MMEN_LOCUS6432</name>
</gene>
<keyword evidence="5" id="KW-0479">Metal-binding</keyword>
<evidence type="ECO:0000256" key="19">
    <source>
        <dbReference type="ARBA" id="ARBA00079437"/>
    </source>
</evidence>
<dbReference type="PROSITE" id="PS50199">
    <property type="entry name" value="ZF_RANBP2_2"/>
    <property type="match status" value="1"/>
</dbReference>
<dbReference type="Gene3D" id="4.10.1060.10">
    <property type="entry name" value="Zinc finger, RanBP2-type"/>
    <property type="match status" value="2"/>
</dbReference>
<dbReference type="Pfam" id="PF00641">
    <property type="entry name" value="Zn_ribbon_RanBP"/>
    <property type="match status" value="2"/>
</dbReference>
<feature type="compositionally biased region" description="Polar residues" evidence="21">
    <location>
        <begin position="222"/>
        <end position="231"/>
    </location>
</feature>
<evidence type="ECO:0000256" key="8">
    <source>
        <dbReference type="ARBA" id="ARBA00022816"/>
    </source>
</evidence>
<feature type="region of interest" description="Disordered" evidence="21">
    <location>
        <begin position="292"/>
        <end position="329"/>
    </location>
</feature>
<evidence type="ECO:0000313" key="23">
    <source>
        <dbReference type="EMBL" id="CAG5891949.1"/>
    </source>
</evidence>
<dbReference type="GO" id="GO:0006606">
    <property type="term" value="P:protein import into nucleus"/>
    <property type="evidence" value="ECO:0007669"/>
    <property type="project" value="TreeGrafter"/>
</dbReference>
<feature type="compositionally biased region" description="Polar residues" evidence="21">
    <location>
        <begin position="611"/>
        <end position="621"/>
    </location>
</feature>
<evidence type="ECO:0000256" key="15">
    <source>
        <dbReference type="ARBA" id="ARBA00023242"/>
    </source>
</evidence>
<comment type="similarity">
    <text evidence="16">Belongs to the NUP153 family.</text>
</comment>
<evidence type="ECO:0000256" key="1">
    <source>
        <dbReference type="ARBA" id="ARBA00001947"/>
    </source>
</evidence>
<evidence type="ECO:0000313" key="24">
    <source>
        <dbReference type="Proteomes" id="UP000677803"/>
    </source>
</evidence>
<dbReference type="GO" id="GO:0017056">
    <property type="term" value="F:structural constituent of nuclear pore"/>
    <property type="evidence" value="ECO:0007669"/>
    <property type="project" value="TreeGrafter"/>
</dbReference>
<feature type="compositionally biased region" description="Polar residues" evidence="21">
    <location>
        <begin position="980"/>
        <end position="990"/>
    </location>
</feature>
<evidence type="ECO:0000256" key="7">
    <source>
        <dbReference type="ARBA" id="ARBA00022771"/>
    </source>
</evidence>
<feature type="compositionally biased region" description="Low complexity" evidence="21">
    <location>
        <begin position="924"/>
        <end position="979"/>
    </location>
</feature>
<feature type="compositionally biased region" description="Pro residues" evidence="21">
    <location>
        <begin position="840"/>
        <end position="854"/>
    </location>
</feature>
<feature type="domain" description="RanBP2-type" evidence="22">
    <location>
        <begin position="439"/>
        <end position="468"/>
    </location>
</feature>
<keyword evidence="12" id="KW-0238">DNA-binding</keyword>
<dbReference type="PROSITE" id="PS01358">
    <property type="entry name" value="ZF_RANBP2_1"/>
    <property type="match status" value="1"/>
</dbReference>
<dbReference type="GO" id="GO:0005643">
    <property type="term" value="C:nuclear pore"/>
    <property type="evidence" value="ECO:0007669"/>
    <property type="project" value="UniProtKB-SubCell"/>
</dbReference>
<dbReference type="InterPro" id="IPR026054">
    <property type="entry name" value="Nucleoporin"/>
</dbReference>
<feature type="region of interest" description="Disordered" evidence="21">
    <location>
        <begin position="1064"/>
        <end position="1087"/>
    </location>
</feature>
<feature type="compositionally biased region" description="Basic and acidic residues" evidence="21">
    <location>
        <begin position="169"/>
        <end position="187"/>
    </location>
</feature>
<reference evidence="23" key="1">
    <citation type="submission" date="2021-05" db="EMBL/GenBank/DDBJ databases">
        <authorList>
            <person name="Tigano A."/>
        </authorList>
    </citation>
    <scope>NUCLEOTIDE SEQUENCE</scope>
</reference>
<dbReference type="GO" id="GO:0051028">
    <property type="term" value="P:mRNA transport"/>
    <property type="evidence" value="ECO:0007669"/>
    <property type="project" value="UniProtKB-KW"/>
</dbReference>
<dbReference type="PANTHER" id="PTHR23193:SF23">
    <property type="entry name" value="NUCLEAR PORE COMPLEX PROTEIN NUP153"/>
    <property type="match status" value="1"/>
</dbReference>
<keyword evidence="7 20" id="KW-0863">Zinc-finger</keyword>
<proteinExistence type="inferred from homology"/>
<feature type="compositionally biased region" description="Low complexity" evidence="21">
    <location>
        <begin position="817"/>
        <end position="839"/>
    </location>
</feature>
<feature type="compositionally biased region" description="Low complexity" evidence="21">
    <location>
        <begin position="697"/>
        <end position="714"/>
    </location>
</feature>
<keyword evidence="10" id="KW-0653">Protein transport</keyword>
<dbReference type="Pfam" id="PF08604">
    <property type="entry name" value="Nup153"/>
    <property type="match status" value="4"/>
</dbReference>
<feature type="compositionally biased region" description="Pro residues" evidence="21">
    <location>
        <begin position="393"/>
        <end position="406"/>
    </location>
</feature>
<dbReference type="PANTHER" id="PTHR23193">
    <property type="entry name" value="NUCLEAR PORE COMPLEX PROTEIN NUP"/>
    <property type="match status" value="1"/>
</dbReference>
<evidence type="ECO:0000256" key="3">
    <source>
        <dbReference type="ARBA" id="ARBA00004567"/>
    </source>
</evidence>
<evidence type="ECO:0000256" key="18">
    <source>
        <dbReference type="ARBA" id="ARBA00078197"/>
    </source>
</evidence>
<keyword evidence="13" id="KW-0906">Nuclear pore complex</keyword>
<feature type="compositionally biased region" description="Low complexity" evidence="21">
    <location>
        <begin position="884"/>
        <end position="899"/>
    </location>
</feature>
<dbReference type="OrthoDB" id="79830at2759"/>
<keyword evidence="14" id="KW-0472">Membrane</keyword>
<dbReference type="SUPFAM" id="SSF90209">
    <property type="entry name" value="Ran binding protein zinc finger-like"/>
    <property type="match status" value="1"/>
</dbReference>
<keyword evidence="6" id="KW-0677">Repeat</keyword>
<feature type="region of interest" description="Disordered" evidence="21">
    <location>
        <begin position="156"/>
        <end position="255"/>
    </location>
</feature>
<keyword evidence="8" id="KW-0509">mRNA transport</keyword>
<evidence type="ECO:0000256" key="2">
    <source>
        <dbReference type="ARBA" id="ARBA00004126"/>
    </source>
</evidence>
<organism evidence="23 24">
    <name type="scientific">Menidia menidia</name>
    <name type="common">Atlantic silverside</name>
    <dbReference type="NCBI Taxonomy" id="238744"/>
    <lineage>
        <taxon>Eukaryota</taxon>
        <taxon>Metazoa</taxon>
        <taxon>Chordata</taxon>
        <taxon>Craniata</taxon>
        <taxon>Vertebrata</taxon>
        <taxon>Euteleostomi</taxon>
        <taxon>Actinopterygii</taxon>
        <taxon>Neopterygii</taxon>
        <taxon>Teleostei</taxon>
        <taxon>Neoteleostei</taxon>
        <taxon>Acanthomorphata</taxon>
        <taxon>Ovalentaria</taxon>
        <taxon>Atherinomorphae</taxon>
        <taxon>Atheriniformes</taxon>
        <taxon>Atherinopsidae</taxon>
        <taxon>Menidiinae</taxon>
        <taxon>Menidia</taxon>
    </lineage>
</organism>
<evidence type="ECO:0000256" key="4">
    <source>
        <dbReference type="ARBA" id="ARBA00022448"/>
    </source>
</evidence>
<comment type="subcellular location">
    <subcellularLocation>
        <location evidence="2">Nucleus membrane</location>
    </subcellularLocation>
    <subcellularLocation>
        <location evidence="3">Nucleus</location>
        <location evidence="3">Nuclear pore complex</location>
    </subcellularLocation>
</comment>
<dbReference type="AlphaFoldDB" id="A0A8S4ATW6"/>
<feature type="compositionally biased region" description="Basic and acidic residues" evidence="21">
    <location>
        <begin position="766"/>
        <end position="776"/>
    </location>
</feature>
<dbReference type="GO" id="GO:0031965">
    <property type="term" value="C:nuclear membrane"/>
    <property type="evidence" value="ECO:0007669"/>
    <property type="project" value="UniProtKB-SubCell"/>
</dbReference>
<dbReference type="GO" id="GO:0003677">
    <property type="term" value="F:DNA binding"/>
    <property type="evidence" value="ECO:0007669"/>
    <property type="project" value="UniProtKB-KW"/>
</dbReference>
<evidence type="ECO:0000256" key="16">
    <source>
        <dbReference type="ARBA" id="ARBA00060842"/>
    </source>
</evidence>
<evidence type="ECO:0000256" key="13">
    <source>
        <dbReference type="ARBA" id="ARBA00023132"/>
    </source>
</evidence>
<evidence type="ECO:0000259" key="22">
    <source>
        <dbReference type="PROSITE" id="PS50199"/>
    </source>
</evidence>